<feature type="signal peptide" evidence="1">
    <location>
        <begin position="1"/>
        <end position="29"/>
    </location>
</feature>
<evidence type="ECO:0000313" key="3">
    <source>
        <dbReference type="Proteomes" id="UP000006591"/>
    </source>
</evidence>
<name>A0A0E0IMZ4_ORYNI</name>
<dbReference type="HOGENOM" id="CLU_1589097_0_0_1"/>
<protein>
    <recommendedName>
        <fullName evidence="4">Secreted protein</fullName>
    </recommendedName>
</protein>
<evidence type="ECO:0000313" key="2">
    <source>
        <dbReference type="EnsemblPlants" id="ONIVA09G18960.1"/>
    </source>
</evidence>
<feature type="chain" id="PRO_5002363123" description="Secreted protein" evidence="1">
    <location>
        <begin position="30"/>
        <end position="168"/>
    </location>
</feature>
<reference evidence="2" key="1">
    <citation type="submission" date="2015-04" db="UniProtKB">
        <authorList>
            <consortium name="EnsemblPlants"/>
        </authorList>
    </citation>
    <scope>IDENTIFICATION</scope>
    <source>
        <strain evidence="2">SL10</strain>
    </source>
</reference>
<keyword evidence="1" id="KW-0732">Signal</keyword>
<proteinExistence type="predicted"/>
<dbReference type="Proteomes" id="UP000006591">
    <property type="component" value="Chromosome 9"/>
</dbReference>
<evidence type="ECO:0008006" key="4">
    <source>
        <dbReference type="Google" id="ProtNLM"/>
    </source>
</evidence>
<dbReference type="EnsemblPlants" id="ONIVA09G18960.1">
    <property type="protein sequence ID" value="ONIVA09G18960.1"/>
    <property type="gene ID" value="ONIVA09G18960"/>
</dbReference>
<evidence type="ECO:0000256" key="1">
    <source>
        <dbReference type="SAM" id="SignalP"/>
    </source>
</evidence>
<reference evidence="2" key="2">
    <citation type="submission" date="2018-04" db="EMBL/GenBank/DDBJ databases">
        <title>OnivRS2 (Oryza nivara Reference Sequence Version 2).</title>
        <authorList>
            <person name="Zhang J."/>
            <person name="Kudrna D."/>
            <person name="Lee S."/>
            <person name="Talag J."/>
            <person name="Rajasekar S."/>
            <person name="Welchert J."/>
            <person name="Hsing Y.-I."/>
            <person name="Wing R.A."/>
        </authorList>
    </citation>
    <scope>NUCLEOTIDE SEQUENCE [LARGE SCALE GENOMIC DNA]</scope>
    <source>
        <strain evidence="2">SL10</strain>
    </source>
</reference>
<dbReference type="Gramene" id="ONIVA09G18960.1">
    <property type="protein sequence ID" value="ONIVA09G18960.1"/>
    <property type="gene ID" value="ONIVA09G18960"/>
</dbReference>
<organism evidence="2">
    <name type="scientific">Oryza nivara</name>
    <name type="common">Indian wild rice</name>
    <name type="synonym">Oryza sativa f. spontanea</name>
    <dbReference type="NCBI Taxonomy" id="4536"/>
    <lineage>
        <taxon>Eukaryota</taxon>
        <taxon>Viridiplantae</taxon>
        <taxon>Streptophyta</taxon>
        <taxon>Embryophyta</taxon>
        <taxon>Tracheophyta</taxon>
        <taxon>Spermatophyta</taxon>
        <taxon>Magnoliopsida</taxon>
        <taxon>Liliopsida</taxon>
        <taxon>Poales</taxon>
        <taxon>Poaceae</taxon>
        <taxon>BOP clade</taxon>
        <taxon>Oryzoideae</taxon>
        <taxon>Oryzeae</taxon>
        <taxon>Oryzinae</taxon>
        <taxon>Oryza</taxon>
    </lineage>
</organism>
<accession>A0A0E0IMZ4</accession>
<sequence length="168" mass="18508">MTSSILPFFHLPLSFPVLFTFIRPQGAAAGRRTGAEAAMGDWAWPAGRGARLHCKKGIAASNCVLIGSNRLTPRQATEAVIQDKGSGMSRYAISNTFIALYLCKLLPPFHNVSHFSISHIHIDVNESRHINMNVGNARMTYIVKRREYNANHVFGLRGNSGKASTKEK</sequence>
<keyword evidence="3" id="KW-1185">Reference proteome</keyword>
<dbReference type="AlphaFoldDB" id="A0A0E0IMZ4"/>